<feature type="domain" description="Amidase" evidence="1">
    <location>
        <begin position="24"/>
        <end position="459"/>
    </location>
</feature>
<keyword evidence="3" id="KW-1185">Reference proteome</keyword>
<dbReference type="NCBIfam" id="NF005686">
    <property type="entry name" value="PRK07486.1"/>
    <property type="match status" value="1"/>
</dbReference>
<accession>A0A515DFH7</accession>
<dbReference type="PANTHER" id="PTHR11895">
    <property type="entry name" value="TRANSAMIDASE"/>
    <property type="match status" value="1"/>
</dbReference>
<organism evidence="2 3">
    <name type="scientific">Rhodoferax sediminis</name>
    <dbReference type="NCBI Taxonomy" id="2509614"/>
    <lineage>
        <taxon>Bacteria</taxon>
        <taxon>Pseudomonadati</taxon>
        <taxon>Pseudomonadota</taxon>
        <taxon>Betaproteobacteria</taxon>
        <taxon>Burkholderiales</taxon>
        <taxon>Comamonadaceae</taxon>
        <taxon>Rhodoferax</taxon>
    </lineage>
</organism>
<evidence type="ECO:0000313" key="2">
    <source>
        <dbReference type="EMBL" id="QDL39166.1"/>
    </source>
</evidence>
<dbReference type="PANTHER" id="PTHR11895:SF76">
    <property type="entry name" value="INDOLEACETAMIDE HYDROLASE"/>
    <property type="match status" value="1"/>
</dbReference>
<dbReference type="SUPFAM" id="SSF75304">
    <property type="entry name" value="Amidase signature (AS) enzymes"/>
    <property type="match status" value="1"/>
</dbReference>
<gene>
    <name evidence="2" type="ORF">EUB48_19030</name>
</gene>
<dbReference type="KEGG" id="rhf:EUB48_19030"/>
<protein>
    <submittedName>
        <fullName evidence="2">Amidase</fullName>
    </submittedName>
</protein>
<sequence length="492" mass="52643">MNITELTADALSKAIHARQVSCREVMQAYLARIEAVNPAFNAIVSLQDGESLLRQADARDAQLARGESMGWMHGMPQAIKDLANTAGIPTTLGSPLMRHFVPKEDGLLARRMKAAGCIVIGKTNTPEFGLGSHTFNEVFGVTRNAYDPAFCAGGSSGGAAVALAQRLLPVADGSDFMGSLRNPAAWANVFGLRPSQGRVPMAPAQDVWVSQLGTEGPMGRTVRDVGLLLSVQAGYDACAPLSIAQGGHQFRAALDFDPQGLRIGWLADLGGYLPMEDGIVPVCEQALDRLRGVGCEIKPATLGMPPDAVWQAWLVWRRALVASRIAPFLLNAKNRAHIKPEALWEYDQAQGLSGSQLLGASAQRTAFYQQMLGLFEHYDYLALPTAQVWPFEASQRWPQSIVSGGASVAMDTYHRWMEVVIYATFAGLPCISVPAGFNAAGLPMGLQIIGKPQADFAVLQLAGAYEQVAQDVLQRMPSGRRAVAAGAAGYPC</sequence>
<dbReference type="GO" id="GO:0003824">
    <property type="term" value="F:catalytic activity"/>
    <property type="evidence" value="ECO:0007669"/>
    <property type="project" value="InterPro"/>
</dbReference>
<evidence type="ECO:0000259" key="1">
    <source>
        <dbReference type="Pfam" id="PF01425"/>
    </source>
</evidence>
<dbReference type="Proteomes" id="UP000316798">
    <property type="component" value="Chromosome"/>
</dbReference>
<dbReference type="InterPro" id="IPR000120">
    <property type="entry name" value="Amidase"/>
</dbReference>
<dbReference type="InterPro" id="IPR023631">
    <property type="entry name" value="Amidase_dom"/>
</dbReference>
<dbReference type="EMBL" id="CP035503">
    <property type="protein sequence ID" value="QDL39166.1"/>
    <property type="molecule type" value="Genomic_DNA"/>
</dbReference>
<dbReference type="OrthoDB" id="8576090at2"/>
<dbReference type="AlphaFoldDB" id="A0A515DFH7"/>
<dbReference type="Pfam" id="PF01425">
    <property type="entry name" value="Amidase"/>
    <property type="match status" value="1"/>
</dbReference>
<dbReference type="InterPro" id="IPR036928">
    <property type="entry name" value="AS_sf"/>
</dbReference>
<evidence type="ECO:0000313" key="3">
    <source>
        <dbReference type="Proteomes" id="UP000316798"/>
    </source>
</evidence>
<dbReference type="RefSeq" id="WP_142820664.1">
    <property type="nucleotide sequence ID" value="NZ_CP035503.1"/>
</dbReference>
<reference evidence="2 3" key="1">
    <citation type="submission" date="2019-01" db="EMBL/GenBank/DDBJ databases">
        <title>Genomic insights into a novel species Rhodoferax sp.</title>
        <authorList>
            <person name="Jin L."/>
        </authorList>
    </citation>
    <scope>NUCLEOTIDE SEQUENCE [LARGE SCALE GENOMIC DNA]</scope>
    <source>
        <strain evidence="2 3">CHu59-6-5</strain>
    </source>
</reference>
<dbReference type="Gene3D" id="3.90.1300.10">
    <property type="entry name" value="Amidase signature (AS) domain"/>
    <property type="match status" value="1"/>
</dbReference>
<name>A0A515DFH7_9BURK</name>
<proteinExistence type="predicted"/>